<accession>A0AA44CP87</accession>
<name>A0AA44CP87_YERMO</name>
<gene>
    <name evidence="1" type="ORF">HB991_17245</name>
</gene>
<organism evidence="1 2">
    <name type="scientific">Yersinia mollaretii</name>
    <dbReference type="NCBI Taxonomy" id="33060"/>
    <lineage>
        <taxon>Bacteria</taxon>
        <taxon>Pseudomonadati</taxon>
        <taxon>Pseudomonadota</taxon>
        <taxon>Gammaproteobacteria</taxon>
        <taxon>Enterobacterales</taxon>
        <taxon>Yersiniaceae</taxon>
        <taxon>Yersinia</taxon>
    </lineage>
</organism>
<dbReference type="RefSeq" id="WP_050143900.1">
    <property type="nucleotide sequence ID" value="NZ_CABHYE010000017.1"/>
</dbReference>
<reference evidence="1" key="1">
    <citation type="submission" date="2020-03" db="EMBL/GenBank/DDBJ databases">
        <authorList>
            <person name="Kislichkina A."/>
            <person name="Dentovskaya S."/>
            <person name="Shaikhutdinov R."/>
            <person name="Ivanov S."/>
            <person name="Sizova A."/>
            <person name="Solomentsev V."/>
            <person name="Bogun A."/>
        </authorList>
    </citation>
    <scope>NUCLEOTIDE SEQUENCE</scope>
    <source>
        <strain evidence="1">SCPM-O-B-7610</strain>
    </source>
</reference>
<dbReference type="EMBL" id="JAASAI010000021">
    <property type="protein sequence ID" value="NIL24246.1"/>
    <property type="molecule type" value="Genomic_DNA"/>
</dbReference>
<proteinExistence type="predicted"/>
<evidence type="ECO:0000313" key="2">
    <source>
        <dbReference type="Proteomes" id="UP000712947"/>
    </source>
</evidence>
<protein>
    <submittedName>
        <fullName evidence="1">Pilus assembly protein PilO</fullName>
    </submittedName>
</protein>
<dbReference type="AlphaFoldDB" id="A0AA44CP87"/>
<evidence type="ECO:0000313" key="1">
    <source>
        <dbReference type="EMBL" id="NIL24246.1"/>
    </source>
</evidence>
<sequence>MNKQLQRWLDRPGWQLCLWQWGALGLLGAAAYGLLLRPVWQQQSLAENKIIQHQQQVEHQQSLLATLPALSLIRQQIVAVGSEDASWRRHEGAPKNSSMAHLVGELIAPFGGQVVSWQRQTERTVEIETDSANHQRWHATLRVNFYGLLHLFRQLSETSTPIQVQLIEVKSDKAVLNVKISLKEYFEEGINESPQ</sequence>
<dbReference type="Proteomes" id="UP000712947">
    <property type="component" value="Unassembled WGS sequence"/>
</dbReference>
<comment type="caution">
    <text evidence="1">The sequence shown here is derived from an EMBL/GenBank/DDBJ whole genome shotgun (WGS) entry which is preliminary data.</text>
</comment>